<name>A0A9Q1BI74_HOLLE</name>
<accession>A0A9Q1BI74</accession>
<comment type="caution">
    <text evidence="3">The sequence shown here is derived from an EMBL/GenBank/DDBJ whole genome shotgun (WGS) entry which is preliminary data.</text>
</comment>
<proteinExistence type="predicted"/>
<reference evidence="3" key="1">
    <citation type="submission" date="2021-10" db="EMBL/GenBank/DDBJ databases">
        <title>Tropical sea cucumber genome reveals ecological adaptation and Cuvierian tubules defense mechanism.</title>
        <authorList>
            <person name="Chen T."/>
        </authorList>
    </citation>
    <scope>NUCLEOTIDE SEQUENCE</scope>
    <source>
        <strain evidence="3">Nanhai2018</strain>
        <tissue evidence="3">Muscle</tissue>
    </source>
</reference>
<dbReference type="GO" id="GO:0007165">
    <property type="term" value="P:signal transduction"/>
    <property type="evidence" value="ECO:0007669"/>
    <property type="project" value="InterPro"/>
</dbReference>
<dbReference type="InterPro" id="IPR035848">
    <property type="entry name" value="SH3BP2"/>
</dbReference>
<dbReference type="SMART" id="SM00233">
    <property type="entry name" value="PH"/>
    <property type="match status" value="1"/>
</dbReference>
<dbReference type="SUPFAM" id="SSF47986">
    <property type="entry name" value="DEATH domain"/>
    <property type="match status" value="1"/>
</dbReference>
<dbReference type="Proteomes" id="UP001152320">
    <property type="component" value="Chromosome 17"/>
</dbReference>
<protein>
    <recommendedName>
        <fullName evidence="5">PH domain-containing protein</fullName>
    </recommendedName>
</protein>
<keyword evidence="4" id="KW-1185">Reference proteome</keyword>
<evidence type="ECO:0000259" key="1">
    <source>
        <dbReference type="PROSITE" id="PS50003"/>
    </source>
</evidence>
<dbReference type="InterPro" id="IPR011029">
    <property type="entry name" value="DEATH-like_dom_sf"/>
</dbReference>
<evidence type="ECO:0000259" key="2">
    <source>
        <dbReference type="PROSITE" id="PS50017"/>
    </source>
</evidence>
<dbReference type="CDD" id="cd00821">
    <property type="entry name" value="PH"/>
    <property type="match status" value="1"/>
</dbReference>
<dbReference type="PANTHER" id="PTHR15126">
    <property type="entry name" value="SH3-BINDING"/>
    <property type="match status" value="1"/>
</dbReference>
<dbReference type="SUPFAM" id="SSF50729">
    <property type="entry name" value="PH domain-like"/>
    <property type="match status" value="1"/>
</dbReference>
<feature type="domain" description="PH" evidence="1">
    <location>
        <begin position="41"/>
        <end position="148"/>
    </location>
</feature>
<feature type="domain" description="Death" evidence="2">
    <location>
        <begin position="213"/>
        <end position="289"/>
    </location>
</feature>
<evidence type="ECO:0000313" key="3">
    <source>
        <dbReference type="EMBL" id="KAJ8026087.1"/>
    </source>
</evidence>
<dbReference type="Pfam" id="PF00169">
    <property type="entry name" value="PH"/>
    <property type="match status" value="1"/>
</dbReference>
<dbReference type="Pfam" id="PF00531">
    <property type="entry name" value="Death"/>
    <property type="match status" value="1"/>
</dbReference>
<dbReference type="GO" id="GO:0017124">
    <property type="term" value="F:SH3 domain binding"/>
    <property type="evidence" value="ECO:0007669"/>
    <property type="project" value="TreeGrafter"/>
</dbReference>
<dbReference type="Gene3D" id="1.10.533.10">
    <property type="entry name" value="Death Domain, Fas"/>
    <property type="match status" value="1"/>
</dbReference>
<dbReference type="PANTHER" id="PTHR15126:SF4">
    <property type="entry name" value="SH3 DOMAIN-BINDING PROTEIN 2"/>
    <property type="match status" value="1"/>
</dbReference>
<dbReference type="InterPro" id="IPR000488">
    <property type="entry name" value="Death_dom"/>
</dbReference>
<dbReference type="PROSITE" id="PS50017">
    <property type="entry name" value="DEATH_DOMAIN"/>
    <property type="match status" value="1"/>
</dbReference>
<dbReference type="PROSITE" id="PS50003">
    <property type="entry name" value="PH_DOMAIN"/>
    <property type="match status" value="1"/>
</dbReference>
<organism evidence="3 4">
    <name type="scientific">Holothuria leucospilota</name>
    <name type="common">Black long sea cucumber</name>
    <name type="synonym">Mertensiothuria leucospilota</name>
    <dbReference type="NCBI Taxonomy" id="206669"/>
    <lineage>
        <taxon>Eukaryota</taxon>
        <taxon>Metazoa</taxon>
        <taxon>Echinodermata</taxon>
        <taxon>Eleutherozoa</taxon>
        <taxon>Echinozoa</taxon>
        <taxon>Holothuroidea</taxon>
        <taxon>Aspidochirotacea</taxon>
        <taxon>Aspidochirotida</taxon>
        <taxon>Holothuriidae</taxon>
        <taxon>Holothuria</taxon>
    </lineage>
</organism>
<dbReference type="Gene3D" id="2.30.29.30">
    <property type="entry name" value="Pleckstrin-homology domain (PH domain)/Phosphotyrosine-binding domain (PTB)"/>
    <property type="match status" value="1"/>
</dbReference>
<dbReference type="InterPro" id="IPR011993">
    <property type="entry name" value="PH-like_dom_sf"/>
</dbReference>
<dbReference type="InterPro" id="IPR001849">
    <property type="entry name" value="PH_domain"/>
</dbReference>
<evidence type="ECO:0000313" key="4">
    <source>
        <dbReference type="Proteomes" id="UP001152320"/>
    </source>
</evidence>
<sequence>MAVSSSELVPVPESWQSYFEVKPGYDYRDVLKTELHIWKINALNRGCLKSKAEKKRFLQKHWDSYYVVISDNLVLIFEDYKQPTTSKPQDYIKLSPRDKITAQVKTSEKHKYCFAIKTAHKDDRDWVFSAGTADEMQKWMAALEAIIDFMNHGRVKKWSLKILEKVIPFTAGLKTEDDEEISRHEYNYIPCEEIRASDEVLYDSVQPDETYLTDMELSLMAGKFGYRWKAFAREKLLLSQSDIECIEGKNKNDLKEQMFDALLLWRRKQVEPNLRAKLIALLKSSQYCDPEAWLCLEKPDSYGCPYVTLKKGHTKECSSHTYDNVTPRKQTMQEESLTEIHRAVIYGAGNKNWNDVTAEFKEKNQKSASTQWNKTNR</sequence>
<gene>
    <name evidence="3" type="ORF">HOLleu_33826</name>
</gene>
<dbReference type="EMBL" id="JAIZAY010000017">
    <property type="protein sequence ID" value="KAJ8026087.1"/>
    <property type="molecule type" value="Genomic_DNA"/>
</dbReference>
<evidence type="ECO:0008006" key="5">
    <source>
        <dbReference type="Google" id="ProtNLM"/>
    </source>
</evidence>
<dbReference type="AlphaFoldDB" id="A0A9Q1BI74"/>